<feature type="transmembrane region" description="Helical" evidence="1">
    <location>
        <begin position="76"/>
        <end position="103"/>
    </location>
</feature>
<evidence type="ECO:0000313" key="3">
    <source>
        <dbReference type="Proteomes" id="UP000029692"/>
    </source>
</evidence>
<organism evidence="2 3">
    <name type="scientific">Spirochaeta lutea</name>
    <dbReference type="NCBI Taxonomy" id="1480694"/>
    <lineage>
        <taxon>Bacteria</taxon>
        <taxon>Pseudomonadati</taxon>
        <taxon>Spirochaetota</taxon>
        <taxon>Spirochaetia</taxon>
        <taxon>Spirochaetales</taxon>
        <taxon>Spirochaetaceae</taxon>
        <taxon>Spirochaeta</taxon>
    </lineage>
</organism>
<evidence type="ECO:0000313" key="2">
    <source>
        <dbReference type="EMBL" id="KGE70834.1"/>
    </source>
</evidence>
<evidence type="ECO:0000256" key="1">
    <source>
        <dbReference type="SAM" id="Phobius"/>
    </source>
</evidence>
<dbReference type="OrthoDB" id="663192at2"/>
<name>A0A098QT32_9SPIO</name>
<keyword evidence="1" id="KW-0472">Membrane</keyword>
<feature type="transmembrane region" description="Helical" evidence="1">
    <location>
        <begin position="124"/>
        <end position="145"/>
    </location>
</feature>
<gene>
    <name evidence="2" type="ORF">DC28_15250</name>
</gene>
<comment type="caution">
    <text evidence="2">The sequence shown here is derived from an EMBL/GenBank/DDBJ whole genome shotgun (WGS) entry which is preliminary data.</text>
</comment>
<keyword evidence="1" id="KW-1133">Transmembrane helix</keyword>
<proteinExistence type="predicted"/>
<feature type="transmembrane region" description="Helical" evidence="1">
    <location>
        <begin position="6"/>
        <end position="30"/>
    </location>
</feature>
<keyword evidence="3" id="KW-1185">Reference proteome</keyword>
<evidence type="ECO:0008006" key="4">
    <source>
        <dbReference type="Google" id="ProtNLM"/>
    </source>
</evidence>
<dbReference type="Proteomes" id="UP000029692">
    <property type="component" value="Unassembled WGS sequence"/>
</dbReference>
<dbReference type="STRING" id="1480694.DC28_15250"/>
<sequence>MSARLLYWIFTALLAVAALGTLVAVAFVIISPRIDQALITGFTVEKMGVGSALPMVSRIDSEAAMTAVQGQLTIVIPGFLAGLLRVIDVVLTGGLWIGLMWIMRRFFKALGSDRPFSRETTRELFWGGILLMGLPVWQLLSSLAWQVLLMDRIAPDTTITTMLGAAGSETQWRVLPEIDPGLALAGLVLLVMAKAFRLGMEIQQDNDEIV</sequence>
<dbReference type="EMBL" id="JNUP01000072">
    <property type="protein sequence ID" value="KGE70834.1"/>
    <property type="molecule type" value="Genomic_DNA"/>
</dbReference>
<reference evidence="2 3" key="1">
    <citation type="submission" date="2014-05" db="EMBL/GenBank/DDBJ databases">
        <title>De novo Genome Sequence of Spirocheata sp.</title>
        <authorList>
            <person name="Shivani Y."/>
            <person name="Subhash Y."/>
            <person name="Tushar L."/>
            <person name="Sasikala C."/>
            <person name="Ramana C.V."/>
        </authorList>
    </citation>
    <scope>NUCLEOTIDE SEQUENCE [LARGE SCALE GENOMIC DNA]</scope>
    <source>
        <strain evidence="2 3">JC230</strain>
    </source>
</reference>
<dbReference type="RefSeq" id="WP_037550394.1">
    <property type="nucleotide sequence ID" value="NZ_JNUP01000072.1"/>
</dbReference>
<protein>
    <recommendedName>
        <fullName evidence="4">DUF2975 domain-containing protein</fullName>
    </recommendedName>
</protein>
<dbReference type="AlphaFoldDB" id="A0A098QT32"/>
<keyword evidence="1" id="KW-0812">Transmembrane</keyword>
<accession>A0A098QT32</accession>
<dbReference type="eggNOG" id="ENOG5033HJT">
    <property type="taxonomic scope" value="Bacteria"/>
</dbReference>